<feature type="region of interest" description="Disordered" evidence="9">
    <location>
        <begin position="295"/>
        <end position="328"/>
    </location>
</feature>
<dbReference type="GO" id="GO:0004185">
    <property type="term" value="F:serine-type carboxypeptidase activity"/>
    <property type="evidence" value="ECO:0007669"/>
    <property type="project" value="InterPro"/>
</dbReference>
<evidence type="ECO:0000313" key="10">
    <source>
        <dbReference type="EMBL" id="KAK4404337.1"/>
    </source>
</evidence>
<name>A0AAE1X3X3_9LAMI</name>
<keyword evidence="6" id="KW-0378">Hydrolase</keyword>
<evidence type="ECO:0000256" key="8">
    <source>
        <dbReference type="ARBA" id="ARBA00023180"/>
    </source>
</evidence>
<evidence type="ECO:0000256" key="6">
    <source>
        <dbReference type="ARBA" id="ARBA00022801"/>
    </source>
</evidence>
<dbReference type="FunFam" id="3.40.50.11320:FF:000002">
    <property type="entry name" value="Carboxypeptidase"/>
    <property type="match status" value="1"/>
</dbReference>
<reference evidence="10" key="1">
    <citation type="submission" date="2020-06" db="EMBL/GenBank/DDBJ databases">
        <authorList>
            <person name="Li T."/>
            <person name="Hu X."/>
            <person name="Zhang T."/>
            <person name="Song X."/>
            <person name="Zhang H."/>
            <person name="Dai N."/>
            <person name="Sheng W."/>
            <person name="Hou X."/>
            <person name="Wei L."/>
        </authorList>
    </citation>
    <scope>NUCLEOTIDE SEQUENCE</scope>
    <source>
        <strain evidence="10">K16</strain>
        <tissue evidence="10">Leaf</tissue>
    </source>
</reference>
<reference evidence="10" key="2">
    <citation type="journal article" date="2024" name="Plant">
        <title>Genomic evolution and insights into agronomic trait innovations of Sesamum species.</title>
        <authorList>
            <person name="Miao H."/>
            <person name="Wang L."/>
            <person name="Qu L."/>
            <person name="Liu H."/>
            <person name="Sun Y."/>
            <person name="Le M."/>
            <person name="Wang Q."/>
            <person name="Wei S."/>
            <person name="Zheng Y."/>
            <person name="Lin W."/>
            <person name="Duan Y."/>
            <person name="Cao H."/>
            <person name="Xiong S."/>
            <person name="Wang X."/>
            <person name="Wei L."/>
            <person name="Li C."/>
            <person name="Ma Q."/>
            <person name="Ju M."/>
            <person name="Zhao R."/>
            <person name="Li G."/>
            <person name="Mu C."/>
            <person name="Tian Q."/>
            <person name="Mei H."/>
            <person name="Zhang T."/>
            <person name="Gao T."/>
            <person name="Zhang H."/>
        </authorList>
    </citation>
    <scope>NUCLEOTIDE SEQUENCE</scope>
    <source>
        <strain evidence="10">K16</strain>
    </source>
</reference>
<keyword evidence="5" id="KW-0732">Signal</keyword>
<dbReference type="GO" id="GO:0006508">
    <property type="term" value="P:proteolysis"/>
    <property type="evidence" value="ECO:0007669"/>
    <property type="project" value="UniProtKB-KW"/>
</dbReference>
<comment type="caution">
    <text evidence="10">The sequence shown here is derived from an EMBL/GenBank/DDBJ whole genome shotgun (WGS) entry which is preliminary data.</text>
</comment>
<gene>
    <name evidence="10" type="ORF">Sango_0802300</name>
</gene>
<dbReference type="GO" id="GO:0009742">
    <property type="term" value="P:brassinosteroid mediated signaling pathway"/>
    <property type="evidence" value="ECO:0007669"/>
    <property type="project" value="TreeGrafter"/>
</dbReference>
<dbReference type="GO" id="GO:0005576">
    <property type="term" value="C:extracellular region"/>
    <property type="evidence" value="ECO:0007669"/>
    <property type="project" value="UniProtKB-SubCell"/>
</dbReference>
<accession>A0AAE1X3X3</accession>
<comment type="similarity">
    <text evidence="2">Belongs to the peptidase S10 family.</text>
</comment>
<dbReference type="Gene3D" id="6.10.250.940">
    <property type="match status" value="1"/>
</dbReference>
<organism evidence="10 11">
    <name type="scientific">Sesamum angolense</name>
    <dbReference type="NCBI Taxonomy" id="2727404"/>
    <lineage>
        <taxon>Eukaryota</taxon>
        <taxon>Viridiplantae</taxon>
        <taxon>Streptophyta</taxon>
        <taxon>Embryophyta</taxon>
        <taxon>Tracheophyta</taxon>
        <taxon>Spermatophyta</taxon>
        <taxon>Magnoliopsida</taxon>
        <taxon>eudicotyledons</taxon>
        <taxon>Gunneridae</taxon>
        <taxon>Pentapetalae</taxon>
        <taxon>asterids</taxon>
        <taxon>lamiids</taxon>
        <taxon>Lamiales</taxon>
        <taxon>Pedaliaceae</taxon>
        <taxon>Sesamum</taxon>
    </lineage>
</organism>
<protein>
    <submittedName>
        <fullName evidence="10">Serine carboxypeptidase 24</fullName>
    </submittedName>
</protein>
<dbReference type="PRINTS" id="PR00724">
    <property type="entry name" value="CRBOXYPTASEC"/>
</dbReference>
<dbReference type="Proteomes" id="UP001289374">
    <property type="component" value="Unassembled WGS sequence"/>
</dbReference>
<dbReference type="AlphaFoldDB" id="A0AAE1X3X3"/>
<dbReference type="InterPro" id="IPR033124">
    <property type="entry name" value="Ser_caboxypep_his_AS"/>
</dbReference>
<keyword evidence="8" id="KW-0325">Glycoprotein</keyword>
<dbReference type="PANTHER" id="PTHR11802">
    <property type="entry name" value="SERINE PROTEASE FAMILY S10 SERINE CARBOXYPEPTIDASE"/>
    <property type="match status" value="1"/>
</dbReference>
<evidence type="ECO:0000256" key="7">
    <source>
        <dbReference type="ARBA" id="ARBA00023157"/>
    </source>
</evidence>
<keyword evidence="11" id="KW-1185">Reference proteome</keyword>
<dbReference type="GO" id="GO:0005773">
    <property type="term" value="C:vacuole"/>
    <property type="evidence" value="ECO:0007669"/>
    <property type="project" value="TreeGrafter"/>
</dbReference>
<sequence length="386" mass="42690">MHGYSCKSSFLESPAGVGFSYTNTSSNLKDSGDKRTGHYVPQLAQQIYDYNNNSSHPFINLKGFIRPCVYLAYGLFCQMTNERLSDDQKKADLQLLSLPLSISPRFSGYDPCTENYAEIYYNRPDVQKALHANSTGIPYKWTACSDVLGRNWKDSEASMLPTYKKLIAAGLRIWVFSGDTDAVVPVTATRLSLSHLNLKIKVPWYPWYSGAGQVGGWTEVYDGLTFATVRGAGHEVPLIQPRRGFRFSSSFSWPYPDPKSKLVRLILLSHASIGAIVSVANQEHVAALTPARVATPSDVDAPDEEIEGDVPLPTPHAGRRQGASPLVPQEKPISKFDALLACAVKYINIEDAQAVKKESHGEKKEPKEKAPPRSLELIFEKKPSRG</sequence>
<proteinExistence type="inferred from homology"/>
<evidence type="ECO:0000256" key="3">
    <source>
        <dbReference type="ARBA" id="ARBA00022645"/>
    </source>
</evidence>
<keyword evidence="4" id="KW-0645">Protease</keyword>
<evidence type="ECO:0000256" key="9">
    <source>
        <dbReference type="SAM" id="MobiDB-lite"/>
    </source>
</evidence>
<dbReference type="EMBL" id="JACGWL010000004">
    <property type="protein sequence ID" value="KAK4404337.1"/>
    <property type="molecule type" value="Genomic_DNA"/>
</dbReference>
<feature type="compositionally biased region" description="Basic and acidic residues" evidence="9">
    <location>
        <begin position="355"/>
        <end position="371"/>
    </location>
</feature>
<feature type="region of interest" description="Disordered" evidence="9">
    <location>
        <begin position="355"/>
        <end position="386"/>
    </location>
</feature>
<keyword evidence="3 10" id="KW-0121">Carboxypeptidase</keyword>
<dbReference type="InterPro" id="IPR001563">
    <property type="entry name" value="Peptidase_S10"/>
</dbReference>
<keyword evidence="7" id="KW-1015">Disulfide bond</keyword>
<dbReference type="InterPro" id="IPR029058">
    <property type="entry name" value="AB_hydrolase_fold"/>
</dbReference>
<dbReference type="PROSITE" id="PS00560">
    <property type="entry name" value="CARBOXYPEPT_SER_HIS"/>
    <property type="match status" value="1"/>
</dbReference>
<dbReference type="SUPFAM" id="SSF53474">
    <property type="entry name" value="alpha/beta-Hydrolases"/>
    <property type="match status" value="1"/>
</dbReference>
<evidence type="ECO:0000256" key="4">
    <source>
        <dbReference type="ARBA" id="ARBA00022670"/>
    </source>
</evidence>
<evidence type="ECO:0000256" key="5">
    <source>
        <dbReference type="ARBA" id="ARBA00022729"/>
    </source>
</evidence>
<dbReference type="Pfam" id="PF00450">
    <property type="entry name" value="Peptidase_S10"/>
    <property type="match status" value="2"/>
</dbReference>
<evidence type="ECO:0000256" key="2">
    <source>
        <dbReference type="ARBA" id="ARBA00009431"/>
    </source>
</evidence>
<comment type="subcellular location">
    <subcellularLocation>
        <location evidence="1">Secreted</location>
    </subcellularLocation>
</comment>
<evidence type="ECO:0000256" key="1">
    <source>
        <dbReference type="ARBA" id="ARBA00004613"/>
    </source>
</evidence>
<evidence type="ECO:0000313" key="11">
    <source>
        <dbReference type="Proteomes" id="UP001289374"/>
    </source>
</evidence>
<dbReference type="Gene3D" id="3.40.50.11320">
    <property type="match status" value="1"/>
</dbReference>
<dbReference type="PANTHER" id="PTHR11802:SF25">
    <property type="entry name" value="SERINE CARBOXYPEPTIDASE 24"/>
    <property type="match status" value="1"/>
</dbReference>